<proteinExistence type="predicted"/>
<comment type="caution">
    <text evidence="1">The sequence shown here is derived from an EMBL/GenBank/DDBJ whole genome shotgun (WGS) entry which is preliminary data.</text>
</comment>
<dbReference type="EMBL" id="LAZR01049559">
    <property type="protein sequence ID" value="KKK89371.1"/>
    <property type="molecule type" value="Genomic_DNA"/>
</dbReference>
<accession>A0A0F9BY93</accession>
<protein>
    <submittedName>
        <fullName evidence="1">Uncharacterized protein</fullName>
    </submittedName>
</protein>
<sequence>MLKNKKISLKIATLTIFALFIFSNIFTINSVILGPSDNLNKEDPEIPRVKEKLNIKLSAVDYSNATVVSDGFSGIYWNDDVSWEPAIAVDSSDAVHVVWQDTTNGIWGTDLEIMYAKYTTATGWSNA</sequence>
<feature type="non-terminal residue" evidence="1">
    <location>
        <position position="127"/>
    </location>
</feature>
<gene>
    <name evidence="1" type="ORF">LCGC14_2733760</name>
</gene>
<evidence type="ECO:0000313" key="1">
    <source>
        <dbReference type="EMBL" id="KKK89371.1"/>
    </source>
</evidence>
<reference evidence="1" key="1">
    <citation type="journal article" date="2015" name="Nature">
        <title>Complex archaea that bridge the gap between prokaryotes and eukaryotes.</title>
        <authorList>
            <person name="Spang A."/>
            <person name="Saw J.H."/>
            <person name="Jorgensen S.L."/>
            <person name="Zaremba-Niedzwiedzka K."/>
            <person name="Martijn J."/>
            <person name="Lind A.E."/>
            <person name="van Eijk R."/>
            <person name="Schleper C."/>
            <person name="Guy L."/>
            <person name="Ettema T.J."/>
        </authorList>
    </citation>
    <scope>NUCLEOTIDE SEQUENCE</scope>
</reference>
<name>A0A0F9BY93_9ZZZZ</name>
<dbReference type="AlphaFoldDB" id="A0A0F9BY93"/>
<organism evidence="1">
    <name type="scientific">marine sediment metagenome</name>
    <dbReference type="NCBI Taxonomy" id="412755"/>
    <lineage>
        <taxon>unclassified sequences</taxon>
        <taxon>metagenomes</taxon>
        <taxon>ecological metagenomes</taxon>
    </lineage>
</organism>